<protein>
    <submittedName>
        <fullName evidence="1">Uncharacterized protein</fullName>
    </submittedName>
</protein>
<sequence>MWKYLFKQCCLFCLFKQKNCTESVQFFVLKTDTLSAFLFSKIMQINILQLRHVRWGIAEGIKFKIRNNK</sequence>
<accession>A0A1A9I1R1</accession>
<dbReference type="STRING" id="1176587.A8C56_11150"/>
<reference evidence="1 2" key="1">
    <citation type="submission" date="2016-05" db="EMBL/GenBank/DDBJ databases">
        <title>Niabella ginsenosidivorans BS26 whole genome sequencing.</title>
        <authorList>
            <person name="Im W.T."/>
            <person name="Siddiqi M.Z."/>
        </authorList>
    </citation>
    <scope>NUCLEOTIDE SEQUENCE [LARGE SCALE GENOMIC DNA]</scope>
    <source>
        <strain evidence="1 2">BS26</strain>
    </source>
</reference>
<gene>
    <name evidence="1" type="ORF">A8C56_11150</name>
</gene>
<evidence type="ECO:0000313" key="2">
    <source>
        <dbReference type="Proteomes" id="UP000077667"/>
    </source>
</evidence>
<dbReference type="AlphaFoldDB" id="A0A1A9I1R1"/>
<dbReference type="EMBL" id="CP015772">
    <property type="protein sequence ID" value="ANH81463.1"/>
    <property type="molecule type" value="Genomic_DNA"/>
</dbReference>
<keyword evidence="2" id="KW-1185">Reference proteome</keyword>
<name>A0A1A9I1R1_9BACT</name>
<proteinExistence type="predicted"/>
<dbReference type="Proteomes" id="UP000077667">
    <property type="component" value="Chromosome"/>
</dbReference>
<evidence type="ECO:0000313" key="1">
    <source>
        <dbReference type="EMBL" id="ANH81463.1"/>
    </source>
</evidence>
<organism evidence="1 2">
    <name type="scientific">Niabella ginsenosidivorans</name>
    <dbReference type="NCBI Taxonomy" id="1176587"/>
    <lineage>
        <taxon>Bacteria</taxon>
        <taxon>Pseudomonadati</taxon>
        <taxon>Bacteroidota</taxon>
        <taxon>Chitinophagia</taxon>
        <taxon>Chitinophagales</taxon>
        <taxon>Chitinophagaceae</taxon>
        <taxon>Niabella</taxon>
    </lineage>
</organism>
<dbReference type="KEGG" id="nia:A8C56_11150"/>